<dbReference type="Gene3D" id="2.60.40.1120">
    <property type="entry name" value="Carboxypeptidase-like, regulatory domain"/>
    <property type="match status" value="1"/>
</dbReference>
<dbReference type="InterPro" id="IPR012910">
    <property type="entry name" value="Plug_dom"/>
</dbReference>
<evidence type="ECO:0000256" key="3">
    <source>
        <dbReference type="ARBA" id="ARBA00023237"/>
    </source>
</evidence>
<feature type="domain" description="Outer membrane protein beta-barrel" evidence="5">
    <location>
        <begin position="401"/>
        <end position="795"/>
    </location>
</feature>
<dbReference type="Pfam" id="PF14905">
    <property type="entry name" value="OMP_b-brl_3"/>
    <property type="match status" value="1"/>
</dbReference>
<comment type="subcellular location">
    <subcellularLocation>
        <location evidence="1">Cell outer membrane</location>
    </subcellularLocation>
</comment>
<sequence length="820" mass="89815">MSRTFSLHGPGGSFFFLLTLAGWVISTGSAAAQSRAALTGTVASATGAPVEFATVTLHRAADSTVIKTEFSDGQGHFQIEAPSGARYRVSAAQVGFERYWSAPFDLPAAGLTLPAIALQASAATALKEVTVTARKPLFERQADRTIVNVEDSPLSAGSTTLDVLTRSPGVTVGAGDALNLKGRQGVLVLIDGKRVAMTGTELADYLRNLPADQLKNIELITNPPAKYDAQGGAGIIAINLKKDQRQGTNGNLSVSYGRGEYNKYNTTLTLNHRRGKINAFGTYGYADREMFNALTIHRDFLEGGRIVGRSDQDNFIGIRNYAHTYKAGFDYSVSERTTVGLSVNGQAVHVPQNGTNAAVQADAADVPVRRYQATNQRDLRFPNAAANLNFRHVFADSLGARELTADADYARYSSTRLQTLTTAFDLPVQGPVILEGDQRGTLTIQSFKADYTQPLSKRAKLEAGLKTSLVSSDNNVLFTITQNEQTTIDRNQSNHFRYHENVNAAYFTFTHSLAKGSLTAGLRAEQTNATGSQEVGDEPFPPRHYVQLFPSAGLKRSLSDNHEVAVSLSRRIDRPTYNQLNPFRAYIDATTYGSGNPNLLPQTSYNLELSHTFKQKFTTELAWSITDKPIINAVQPAPGPGNFVVARDINLSRQDTYTLTLSAQLEPFKWWSTNTNVVGYYARFVGNLAGTALDKGRPAFNFTSNSTFILGHGWGADLTGTYQSRQIYGFFDLRPQGQLTAGLSKSLWENKGNVKLNVADILYTQKTRATSTYDNYQERFYQRFDSRVATLTFTYRFGNQKVAPTRRRAGGAEDEKRRAG</sequence>
<dbReference type="AlphaFoldDB" id="A0A927GIZ7"/>
<dbReference type="GO" id="GO:0009279">
    <property type="term" value="C:cell outer membrane"/>
    <property type="evidence" value="ECO:0007669"/>
    <property type="project" value="UniProtKB-SubCell"/>
</dbReference>
<evidence type="ECO:0000259" key="5">
    <source>
        <dbReference type="Pfam" id="PF14905"/>
    </source>
</evidence>
<dbReference type="Pfam" id="PF07715">
    <property type="entry name" value="Plug"/>
    <property type="match status" value="1"/>
</dbReference>
<dbReference type="InterPro" id="IPR037066">
    <property type="entry name" value="Plug_dom_sf"/>
</dbReference>
<dbReference type="SUPFAM" id="SSF49464">
    <property type="entry name" value="Carboxypeptidase regulatory domain-like"/>
    <property type="match status" value="1"/>
</dbReference>
<dbReference type="InterPro" id="IPR036942">
    <property type="entry name" value="Beta-barrel_TonB_sf"/>
</dbReference>
<feature type="domain" description="TonB-dependent receptor plug" evidence="4">
    <location>
        <begin position="142"/>
        <end position="234"/>
    </location>
</feature>
<evidence type="ECO:0000313" key="7">
    <source>
        <dbReference type="Proteomes" id="UP000612233"/>
    </source>
</evidence>
<dbReference type="InterPro" id="IPR008969">
    <property type="entry name" value="CarboxyPept-like_regulatory"/>
</dbReference>
<keyword evidence="7" id="KW-1185">Reference proteome</keyword>
<name>A0A927GIZ7_9BACT</name>
<dbReference type="EMBL" id="JACXAD010000007">
    <property type="protein sequence ID" value="MBD2767952.1"/>
    <property type="molecule type" value="Genomic_DNA"/>
</dbReference>
<evidence type="ECO:0000256" key="1">
    <source>
        <dbReference type="ARBA" id="ARBA00004442"/>
    </source>
</evidence>
<dbReference type="PANTHER" id="PTHR40980:SF4">
    <property type="entry name" value="TONB-DEPENDENT RECEPTOR-LIKE BETA-BARREL DOMAIN-CONTAINING PROTEIN"/>
    <property type="match status" value="1"/>
</dbReference>
<keyword evidence="2" id="KW-0472">Membrane</keyword>
<keyword evidence="3" id="KW-0998">Cell outer membrane</keyword>
<protein>
    <submittedName>
        <fullName evidence="6">TonB-dependent receptor</fullName>
    </submittedName>
</protein>
<dbReference type="PANTHER" id="PTHR40980">
    <property type="entry name" value="PLUG DOMAIN-CONTAINING PROTEIN"/>
    <property type="match status" value="1"/>
</dbReference>
<organism evidence="6 7">
    <name type="scientific">Hymenobacter montanus</name>
    <dbReference type="NCBI Taxonomy" id="2771359"/>
    <lineage>
        <taxon>Bacteria</taxon>
        <taxon>Pseudomonadati</taxon>
        <taxon>Bacteroidota</taxon>
        <taxon>Cytophagia</taxon>
        <taxon>Cytophagales</taxon>
        <taxon>Hymenobacteraceae</taxon>
        <taxon>Hymenobacter</taxon>
    </lineage>
</organism>
<dbReference type="Gene3D" id="2.170.130.10">
    <property type="entry name" value="TonB-dependent receptor, plug domain"/>
    <property type="match status" value="1"/>
</dbReference>
<evidence type="ECO:0000256" key="2">
    <source>
        <dbReference type="ARBA" id="ARBA00023136"/>
    </source>
</evidence>
<dbReference type="Gene3D" id="2.40.170.20">
    <property type="entry name" value="TonB-dependent receptor, beta-barrel domain"/>
    <property type="match status" value="1"/>
</dbReference>
<gene>
    <name evidence="6" type="ORF">IC235_08605</name>
</gene>
<dbReference type="RefSeq" id="WP_191004766.1">
    <property type="nucleotide sequence ID" value="NZ_JACXAD010000007.1"/>
</dbReference>
<proteinExistence type="predicted"/>
<dbReference type="SUPFAM" id="SSF56935">
    <property type="entry name" value="Porins"/>
    <property type="match status" value="1"/>
</dbReference>
<evidence type="ECO:0000313" key="6">
    <source>
        <dbReference type="EMBL" id="MBD2767952.1"/>
    </source>
</evidence>
<keyword evidence="6" id="KW-0675">Receptor</keyword>
<accession>A0A927GIZ7</accession>
<reference evidence="6" key="1">
    <citation type="submission" date="2020-09" db="EMBL/GenBank/DDBJ databases">
        <authorList>
            <person name="Kim M.K."/>
        </authorList>
    </citation>
    <scope>NUCLEOTIDE SEQUENCE</scope>
    <source>
        <strain evidence="6">BT664</strain>
    </source>
</reference>
<evidence type="ECO:0000259" key="4">
    <source>
        <dbReference type="Pfam" id="PF07715"/>
    </source>
</evidence>
<dbReference type="InterPro" id="IPR041700">
    <property type="entry name" value="OMP_b-brl_3"/>
</dbReference>
<comment type="caution">
    <text evidence="6">The sequence shown here is derived from an EMBL/GenBank/DDBJ whole genome shotgun (WGS) entry which is preliminary data.</text>
</comment>
<dbReference type="Pfam" id="PF13620">
    <property type="entry name" value="CarboxypepD_reg"/>
    <property type="match status" value="1"/>
</dbReference>
<dbReference type="Proteomes" id="UP000612233">
    <property type="component" value="Unassembled WGS sequence"/>
</dbReference>